<dbReference type="AlphaFoldDB" id="A0A225DB65"/>
<reference evidence="4" key="1">
    <citation type="submission" date="2017-06" db="EMBL/GenBank/DDBJ databases">
        <title>Genome analysis of Fimbriiglobus ruber SP5, the first member of the order Planctomycetales with confirmed chitinolytic capability.</title>
        <authorList>
            <person name="Ravin N.V."/>
            <person name="Rakitin A.L."/>
            <person name="Ivanova A.A."/>
            <person name="Beletsky A.V."/>
            <person name="Kulichevskaya I.S."/>
            <person name="Mardanov A.V."/>
            <person name="Dedysh S.N."/>
        </authorList>
    </citation>
    <scope>NUCLEOTIDE SEQUENCE [LARGE SCALE GENOMIC DNA]</scope>
    <source>
        <strain evidence="4">SP5</strain>
    </source>
</reference>
<organism evidence="3 4">
    <name type="scientific">Fimbriiglobus ruber</name>
    <dbReference type="NCBI Taxonomy" id="1908690"/>
    <lineage>
        <taxon>Bacteria</taxon>
        <taxon>Pseudomonadati</taxon>
        <taxon>Planctomycetota</taxon>
        <taxon>Planctomycetia</taxon>
        <taxon>Gemmatales</taxon>
        <taxon>Gemmataceae</taxon>
        <taxon>Fimbriiglobus</taxon>
    </lineage>
</organism>
<accession>A0A225DB65</accession>
<comment type="caution">
    <text evidence="3">The sequence shown here is derived from an EMBL/GenBank/DDBJ whole genome shotgun (WGS) entry which is preliminary data.</text>
</comment>
<evidence type="ECO:0000259" key="2">
    <source>
        <dbReference type="Pfam" id="PF13546"/>
    </source>
</evidence>
<proteinExistence type="predicted"/>
<name>A0A225DB65_9BACT</name>
<sequence>MVFRTKPEIALALVDRARANGVRVRAWTCDELYGRSSAFLDGLDQRGQVFVAEVPTNFHGWMTKPRVLRKGPTRPRRGRPKTYPRLAAKASSCEVGNLLRYSPVFRRQAWRRYRVKDTTRGPEVWEVKWAAFGRKADDGLPSRRQCLMVIRNVVTGDVKYFVSNRVPGDPGISLRFLLRVAVSRWSVEKNQADYPSSGRWVGTRRIGYHRRDGVARADRVVPAAPRGTHRRNRMSDPARRSVPPRA</sequence>
<evidence type="ECO:0000313" key="3">
    <source>
        <dbReference type="EMBL" id="OWK34379.1"/>
    </source>
</evidence>
<dbReference type="Pfam" id="PF13546">
    <property type="entry name" value="DDE_5"/>
    <property type="match status" value="1"/>
</dbReference>
<dbReference type="InterPro" id="IPR039365">
    <property type="entry name" value="IS701-like"/>
</dbReference>
<dbReference type="Proteomes" id="UP000214646">
    <property type="component" value="Unassembled WGS sequence"/>
</dbReference>
<keyword evidence="4" id="KW-1185">Reference proteome</keyword>
<gene>
    <name evidence="3" type="ORF">FRUB_10350</name>
</gene>
<evidence type="ECO:0000256" key="1">
    <source>
        <dbReference type="SAM" id="MobiDB-lite"/>
    </source>
</evidence>
<dbReference type="PANTHER" id="PTHR33627:SF1">
    <property type="entry name" value="TRANSPOSASE"/>
    <property type="match status" value="1"/>
</dbReference>
<dbReference type="PANTHER" id="PTHR33627">
    <property type="entry name" value="TRANSPOSASE"/>
    <property type="match status" value="1"/>
</dbReference>
<dbReference type="InterPro" id="IPR038721">
    <property type="entry name" value="IS701-like_DDE_dom"/>
</dbReference>
<feature type="domain" description="Transposase IS701-like DDE" evidence="2">
    <location>
        <begin position="2"/>
        <end position="121"/>
    </location>
</feature>
<feature type="region of interest" description="Disordered" evidence="1">
    <location>
        <begin position="219"/>
        <end position="246"/>
    </location>
</feature>
<dbReference type="EMBL" id="NIDE01000020">
    <property type="protein sequence ID" value="OWK34379.1"/>
    <property type="molecule type" value="Genomic_DNA"/>
</dbReference>
<evidence type="ECO:0000313" key="4">
    <source>
        <dbReference type="Proteomes" id="UP000214646"/>
    </source>
</evidence>
<protein>
    <submittedName>
        <fullName evidence="3">Mobile element protein</fullName>
    </submittedName>
</protein>